<feature type="region of interest" description="Disordered" evidence="1">
    <location>
        <begin position="122"/>
        <end position="192"/>
    </location>
</feature>
<dbReference type="Gene3D" id="2.40.30.170">
    <property type="match status" value="1"/>
</dbReference>
<keyword evidence="4" id="KW-1185">Reference proteome</keyword>
<proteinExistence type="predicted"/>
<keyword evidence="2" id="KW-0812">Transmembrane</keyword>
<dbReference type="Gene3D" id="1.10.287.470">
    <property type="entry name" value="Helix hairpin bin"/>
    <property type="match status" value="1"/>
</dbReference>
<dbReference type="GO" id="GO:0015562">
    <property type="term" value="F:efflux transmembrane transporter activity"/>
    <property type="evidence" value="ECO:0007669"/>
    <property type="project" value="TreeGrafter"/>
</dbReference>
<dbReference type="PANTHER" id="PTHR30469">
    <property type="entry name" value="MULTIDRUG RESISTANCE PROTEIN MDTA"/>
    <property type="match status" value="1"/>
</dbReference>
<comment type="caution">
    <text evidence="3">The sequence shown here is derived from an EMBL/GenBank/DDBJ whole genome shotgun (WGS) entry which is preliminary data.</text>
</comment>
<feature type="compositionally biased region" description="Low complexity" evidence="1">
    <location>
        <begin position="329"/>
        <end position="342"/>
    </location>
</feature>
<feature type="transmembrane region" description="Helical" evidence="2">
    <location>
        <begin position="12"/>
        <end position="29"/>
    </location>
</feature>
<organism evidence="3 4">
    <name type="scientific">Nostocoides japonicum T1-X7</name>
    <dbReference type="NCBI Taxonomy" id="1194083"/>
    <lineage>
        <taxon>Bacteria</taxon>
        <taxon>Bacillati</taxon>
        <taxon>Actinomycetota</taxon>
        <taxon>Actinomycetes</taxon>
        <taxon>Micrococcales</taxon>
        <taxon>Intrasporangiaceae</taxon>
        <taxon>Nostocoides</taxon>
    </lineage>
</organism>
<dbReference type="EMBL" id="CAJB01000377">
    <property type="protein sequence ID" value="CCH79514.1"/>
    <property type="molecule type" value="Genomic_DNA"/>
</dbReference>
<feature type="compositionally biased region" description="Gly residues" evidence="1">
    <location>
        <begin position="343"/>
        <end position="354"/>
    </location>
</feature>
<feature type="region of interest" description="Disordered" evidence="1">
    <location>
        <begin position="212"/>
        <end position="289"/>
    </location>
</feature>
<dbReference type="RefSeq" id="WP_048551416.1">
    <property type="nucleotide sequence ID" value="NZ_HF570958.1"/>
</dbReference>
<accession>A0A077M5R7</accession>
<feature type="compositionally biased region" description="Gly residues" evidence="1">
    <location>
        <begin position="367"/>
        <end position="383"/>
    </location>
</feature>
<feature type="compositionally biased region" description="Low complexity" evidence="1">
    <location>
        <begin position="122"/>
        <end position="177"/>
    </location>
</feature>
<dbReference type="Proteomes" id="UP000035721">
    <property type="component" value="Unassembled WGS sequence"/>
</dbReference>
<keyword evidence="2" id="KW-0472">Membrane</keyword>
<keyword evidence="2" id="KW-1133">Transmembrane helix</keyword>
<evidence type="ECO:0000256" key="2">
    <source>
        <dbReference type="SAM" id="Phobius"/>
    </source>
</evidence>
<feature type="compositionally biased region" description="Low complexity" evidence="1">
    <location>
        <begin position="355"/>
        <end position="366"/>
    </location>
</feature>
<feature type="region of interest" description="Disordered" evidence="1">
    <location>
        <begin position="329"/>
        <end position="384"/>
    </location>
</feature>
<dbReference type="GO" id="GO:1990281">
    <property type="term" value="C:efflux pump complex"/>
    <property type="evidence" value="ECO:0007669"/>
    <property type="project" value="TreeGrafter"/>
</dbReference>
<dbReference type="Gene3D" id="2.40.50.100">
    <property type="match status" value="1"/>
</dbReference>
<evidence type="ECO:0000313" key="3">
    <source>
        <dbReference type="EMBL" id="CCH79514.1"/>
    </source>
</evidence>
<sequence length="626" mass="58911">MAESRTRLIRRVAAGCAVAVVLAGAYLVVGTRDSDAATSSLVTSTASLGDVTQTATLSGTVERVDEVSATFPTAGTVTSVKVAVGASVREGQTLATMDTTDLKQSVSVAQADLVAAQAALEDAEDGTSSTSASGATSTSGSGSASAARATTSGSTATATEASVVSRSDTSARRSTSTGHGSSAKPVDTSKAGSSVASTSTLLAAAQTACAPVVTPPSTGTTTPTPTSPATTPTPTSTATMTPTTASSSTTTSPSSTSSSTTSPSPTSSSPTSSSPTSPGQGPSGPTPEQVSACITAIGKAIASARDSATVLSSLSRQIEQAADALQRQAATATTGTSSAGSGTSRGSGGTGGSGADSTPSGRSGSSGSSGAGGAGSGGQGGGQSTASLQVAVLKDQQALAAAQQNLAGATLKAPISGVVGSIGIATGQAASTSDAIVVVGKGSAVLTATASLAQIGAMRTGQAVTVTPAGTSAHVPGTIASIGVVPADSTSSAPTYPVRITVSDAPQTLATGSRASATVTLASARNAVTVPVSALSGVSSSSSTVEVLAHGTATPTRVTVGAVGGGEAQITAGLSKGAVVVIADRSVALPSSDSTALRRTVVGVPGGGFTGGGGVGGAGFGGPPGG</sequence>
<name>A0A077M5R7_9MICO</name>
<evidence type="ECO:0000313" key="4">
    <source>
        <dbReference type="Proteomes" id="UP000035721"/>
    </source>
</evidence>
<protein>
    <submittedName>
        <fullName evidence="3">Putative Secretion protein HlyD</fullName>
    </submittedName>
</protein>
<dbReference type="STRING" id="1194083.BN12_460003"/>
<evidence type="ECO:0000256" key="1">
    <source>
        <dbReference type="SAM" id="MobiDB-lite"/>
    </source>
</evidence>
<dbReference type="AlphaFoldDB" id="A0A077M5R7"/>
<feature type="compositionally biased region" description="Low complexity" evidence="1">
    <location>
        <begin position="212"/>
        <end position="280"/>
    </location>
</feature>
<gene>
    <name evidence="3" type="ORF">BN12_460003</name>
</gene>
<reference evidence="3 4" key="1">
    <citation type="journal article" date="2013" name="ISME J.">
        <title>A metabolic model for members of the genus Tetrasphaera involved in enhanced biological phosphorus removal.</title>
        <authorList>
            <person name="Kristiansen R."/>
            <person name="Nguyen H.T.T."/>
            <person name="Saunders A.M."/>
            <person name="Nielsen J.L."/>
            <person name="Wimmer R."/>
            <person name="Le V.Q."/>
            <person name="McIlroy S.J."/>
            <person name="Petrovski S."/>
            <person name="Seviour R.J."/>
            <person name="Calteau A."/>
            <person name="Nielsen K.L."/>
            <person name="Nielsen P.H."/>
        </authorList>
    </citation>
    <scope>NUCLEOTIDE SEQUENCE [LARGE SCALE GENOMIC DNA]</scope>
    <source>
        <strain evidence="3 4">T1-X7</strain>
    </source>
</reference>
<dbReference type="SUPFAM" id="SSF111369">
    <property type="entry name" value="HlyD-like secretion proteins"/>
    <property type="match status" value="1"/>
</dbReference>
<dbReference type="Gene3D" id="2.40.420.20">
    <property type="match status" value="1"/>
</dbReference>